<dbReference type="Proteomes" id="UP000479000">
    <property type="component" value="Unassembled WGS sequence"/>
</dbReference>
<evidence type="ECO:0000313" key="3">
    <source>
        <dbReference type="Proteomes" id="UP000479000"/>
    </source>
</evidence>
<protein>
    <submittedName>
        <fullName evidence="2">Uncharacterized protein</fullName>
    </submittedName>
</protein>
<feature type="compositionally biased region" description="Polar residues" evidence="1">
    <location>
        <begin position="60"/>
        <end position="80"/>
    </location>
</feature>
<dbReference type="EMBL" id="CADCXU010024756">
    <property type="protein sequence ID" value="CAB0012030.1"/>
    <property type="molecule type" value="Genomic_DNA"/>
</dbReference>
<name>A0A6H5H6W5_9HEMI</name>
<gene>
    <name evidence="2" type="ORF">NTEN_LOCUS16840</name>
</gene>
<reference evidence="2 3" key="1">
    <citation type="submission" date="2020-02" db="EMBL/GenBank/DDBJ databases">
        <authorList>
            <person name="Ferguson B K."/>
        </authorList>
    </citation>
    <scope>NUCLEOTIDE SEQUENCE [LARGE SCALE GENOMIC DNA]</scope>
</reference>
<organism evidence="2 3">
    <name type="scientific">Nesidiocoris tenuis</name>
    <dbReference type="NCBI Taxonomy" id="355587"/>
    <lineage>
        <taxon>Eukaryota</taxon>
        <taxon>Metazoa</taxon>
        <taxon>Ecdysozoa</taxon>
        <taxon>Arthropoda</taxon>
        <taxon>Hexapoda</taxon>
        <taxon>Insecta</taxon>
        <taxon>Pterygota</taxon>
        <taxon>Neoptera</taxon>
        <taxon>Paraneoptera</taxon>
        <taxon>Hemiptera</taxon>
        <taxon>Heteroptera</taxon>
        <taxon>Panheteroptera</taxon>
        <taxon>Cimicomorpha</taxon>
        <taxon>Miridae</taxon>
        <taxon>Dicyphina</taxon>
        <taxon>Nesidiocoris</taxon>
    </lineage>
</organism>
<sequence>MEKFQSFSRNFAPWACRSEYVNNQPEGDYHCLHAERSRPTNSTNLFQIISGYRDNKTSSHRTGPNCRNSLKTSDSPLRIA</sequence>
<evidence type="ECO:0000256" key="1">
    <source>
        <dbReference type="SAM" id="MobiDB-lite"/>
    </source>
</evidence>
<proteinExistence type="predicted"/>
<feature type="non-terminal residue" evidence="2">
    <location>
        <position position="80"/>
    </location>
</feature>
<accession>A0A6H5H6W5</accession>
<keyword evidence="3" id="KW-1185">Reference proteome</keyword>
<dbReference type="AlphaFoldDB" id="A0A6H5H6W5"/>
<evidence type="ECO:0000313" key="2">
    <source>
        <dbReference type="EMBL" id="CAB0012030.1"/>
    </source>
</evidence>
<feature type="region of interest" description="Disordered" evidence="1">
    <location>
        <begin position="53"/>
        <end position="80"/>
    </location>
</feature>